<protein>
    <submittedName>
        <fullName evidence="2">Unnamed protein product</fullName>
    </submittedName>
</protein>
<evidence type="ECO:0000256" key="1">
    <source>
        <dbReference type="SAM" id="MobiDB-lite"/>
    </source>
</evidence>
<reference evidence="2" key="1">
    <citation type="submission" date="2023-04" db="EMBL/GenBank/DDBJ databases">
        <title>Aspergillus oryzae NBRC 4228.</title>
        <authorList>
            <person name="Ichikawa N."/>
            <person name="Sato H."/>
            <person name="Tonouchi N."/>
        </authorList>
    </citation>
    <scope>NUCLEOTIDE SEQUENCE</scope>
    <source>
        <strain evidence="2">NBRC 4228</strain>
    </source>
</reference>
<name>A0AAN5C168_ASPOZ</name>
<evidence type="ECO:0000313" key="2">
    <source>
        <dbReference type="EMBL" id="GMG35370.1"/>
    </source>
</evidence>
<sequence length="95" mass="10082">MAVTLDITDQPRPTSITLENSGNARHEISNGNCQCQDSNSSSDFRGKIPRASVGDGVHKSQNEPNMTMPSNNQSAVAKSSNSNTSGEPGKFKKMG</sequence>
<dbReference type="AlphaFoldDB" id="A0AAN5C168"/>
<feature type="compositionally biased region" description="Polar residues" evidence="1">
    <location>
        <begin position="11"/>
        <end position="43"/>
    </location>
</feature>
<accession>A0AAN5C168</accession>
<feature type="compositionally biased region" description="Polar residues" evidence="1">
    <location>
        <begin position="62"/>
        <end position="86"/>
    </location>
</feature>
<proteinExistence type="predicted"/>
<dbReference type="EMBL" id="BSYA01000165">
    <property type="protein sequence ID" value="GMG35370.1"/>
    <property type="molecule type" value="Genomic_DNA"/>
</dbReference>
<evidence type="ECO:0000313" key="3">
    <source>
        <dbReference type="Proteomes" id="UP001165205"/>
    </source>
</evidence>
<dbReference type="Proteomes" id="UP001165205">
    <property type="component" value="Unassembled WGS sequence"/>
</dbReference>
<comment type="caution">
    <text evidence="2">The sequence shown here is derived from an EMBL/GenBank/DDBJ whole genome shotgun (WGS) entry which is preliminary data.</text>
</comment>
<feature type="region of interest" description="Disordered" evidence="1">
    <location>
        <begin position="1"/>
        <end position="95"/>
    </location>
</feature>
<gene>
    <name evidence="2" type="ORF">Aory04_001058700</name>
</gene>
<organism evidence="2 3">
    <name type="scientific">Aspergillus oryzae</name>
    <name type="common">Yellow koji mold</name>
    <dbReference type="NCBI Taxonomy" id="5062"/>
    <lineage>
        <taxon>Eukaryota</taxon>
        <taxon>Fungi</taxon>
        <taxon>Dikarya</taxon>
        <taxon>Ascomycota</taxon>
        <taxon>Pezizomycotina</taxon>
        <taxon>Eurotiomycetes</taxon>
        <taxon>Eurotiomycetidae</taxon>
        <taxon>Eurotiales</taxon>
        <taxon>Aspergillaceae</taxon>
        <taxon>Aspergillus</taxon>
        <taxon>Aspergillus subgen. Circumdati</taxon>
    </lineage>
</organism>